<dbReference type="Pfam" id="PF00817">
    <property type="entry name" value="IMS"/>
    <property type="match status" value="1"/>
</dbReference>
<keyword evidence="10" id="KW-0239">DNA-directed DNA polymerase</keyword>
<dbReference type="GO" id="GO:0006260">
    <property type="term" value="P:DNA replication"/>
    <property type="evidence" value="ECO:0007669"/>
    <property type="project" value="UniProtKB-KW"/>
</dbReference>
<dbReference type="PANTHER" id="PTHR11076">
    <property type="entry name" value="DNA REPAIR POLYMERASE UMUC / TRANSFERASE FAMILY MEMBER"/>
    <property type="match status" value="1"/>
</dbReference>
<keyword evidence="11" id="KW-0234">DNA repair</keyword>
<feature type="domain" description="UmuC" evidence="14">
    <location>
        <begin position="76"/>
        <end position="327"/>
    </location>
</feature>
<organism evidence="15 16">
    <name type="scientific">Cichlidogyrus casuarinus</name>
    <dbReference type="NCBI Taxonomy" id="1844966"/>
    <lineage>
        <taxon>Eukaryota</taxon>
        <taxon>Metazoa</taxon>
        <taxon>Spiralia</taxon>
        <taxon>Lophotrochozoa</taxon>
        <taxon>Platyhelminthes</taxon>
        <taxon>Monogenea</taxon>
        <taxon>Monopisthocotylea</taxon>
        <taxon>Dactylogyridea</taxon>
        <taxon>Ancyrocephalidae</taxon>
        <taxon>Cichlidogyrus</taxon>
    </lineage>
</organism>
<comment type="catalytic activity">
    <reaction evidence="12">
        <text>DNA(n) + a 2'-deoxyribonucleoside 5'-triphosphate = DNA(n+1) + diphosphate</text>
        <dbReference type="Rhea" id="RHEA:22508"/>
        <dbReference type="Rhea" id="RHEA-COMP:17339"/>
        <dbReference type="Rhea" id="RHEA-COMP:17340"/>
        <dbReference type="ChEBI" id="CHEBI:33019"/>
        <dbReference type="ChEBI" id="CHEBI:61560"/>
        <dbReference type="ChEBI" id="CHEBI:173112"/>
        <dbReference type="EC" id="2.7.7.7"/>
    </reaction>
</comment>
<dbReference type="SUPFAM" id="SSF56672">
    <property type="entry name" value="DNA/RNA polymerases"/>
    <property type="match status" value="1"/>
</dbReference>
<accession>A0ABD2Q9L0</accession>
<dbReference type="InterPro" id="IPR043128">
    <property type="entry name" value="Rev_trsase/Diguanyl_cyclase"/>
</dbReference>
<dbReference type="CDD" id="cd03586">
    <property type="entry name" value="PolY_Pol_IV_kappa"/>
    <property type="match status" value="1"/>
</dbReference>
<dbReference type="Proteomes" id="UP001626550">
    <property type="component" value="Unassembled WGS sequence"/>
</dbReference>
<evidence type="ECO:0000256" key="13">
    <source>
        <dbReference type="SAM" id="MobiDB-lite"/>
    </source>
</evidence>
<feature type="region of interest" description="Disordered" evidence="13">
    <location>
        <begin position="531"/>
        <end position="552"/>
    </location>
</feature>
<dbReference type="AlphaFoldDB" id="A0ABD2Q9L0"/>
<keyword evidence="16" id="KW-1185">Reference proteome</keyword>
<reference evidence="15 16" key="1">
    <citation type="submission" date="2024-11" db="EMBL/GenBank/DDBJ databases">
        <title>Adaptive evolution of stress response genes in parasites aligns with host niche diversity.</title>
        <authorList>
            <person name="Hahn C."/>
            <person name="Resl P."/>
        </authorList>
    </citation>
    <scope>NUCLEOTIDE SEQUENCE [LARGE SCALE GENOMIC DNA]</scope>
    <source>
        <strain evidence="15">EGGRZ-B1_66</strain>
        <tissue evidence="15">Body</tissue>
    </source>
</reference>
<dbReference type="FunFam" id="3.30.1490.100:FF:000004">
    <property type="entry name" value="DNA polymerase IV"/>
    <property type="match status" value="1"/>
</dbReference>
<dbReference type="InterPro" id="IPR024728">
    <property type="entry name" value="PolY_HhH_motif"/>
</dbReference>
<keyword evidence="9" id="KW-0460">Magnesium</keyword>
<evidence type="ECO:0000256" key="5">
    <source>
        <dbReference type="ARBA" id="ARBA00022695"/>
    </source>
</evidence>
<comment type="caution">
    <text evidence="15">The sequence shown here is derived from an EMBL/GenBank/DDBJ whole genome shotgun (WGS) entry which is preliminary data.</text>
</comment>
<dbReference type="InterPro" id="IPR043502">
    <property type="entry name" value="DNA/RNA_pol_sf"/>
</dbReference>
<evidence type="ECO:0000256" key="12">
    <source>
        <dbReference type="ARBA" id="ARBA00049244"/>
    </source>
</evidence>
<keyword evidence="4" id="KW-0808">Transferase</keyword>
<keyword evidence="8" id="KW-0227">DNA damage</keyword>
<dbReference type="Gene3D" id="3.30.70.270">
    <property type="match status" value="1"/>
</dbReference>
<dbReference type="InterPro" id="IPR022880">
    <property type="entry name" value="DNApol_IV"/>
</dbReference>
<dbReference type="InterPro" id="IPR050116">
    <property type="entry name" value="DNA_polymerase-Y"/>
</dbReference>
<dbReference type="PIRSF" id="PIRSF036603">
    <property type="entry name" value="DPol_eta"/>
    <property type="match status" value="1"/>
</dbReference>
<evidence type="ECO:0000256" key="11">
    <source>
        <dbReference type="ARBA" id="ARBA00023204"/>
    </source>
</evidence>
<evidence type="ECO:0000313" key="16">
    <source>
        <dbReference type="Proteomes" id="UP001626550"/>
    </source>
</evidence>
<dbReference type="InterPro" id="IPR036775">
    <property type="entry name" value="DNA_pol_Y-fam_lit_finger_sf"/>
</dbReference>
<evidence type="ECO:0000256" key="2">
    <source>
        <dbReference type="ARBA" id="ARBA00012417"/>
    </source>
</evidence>
<sequence>MEGIDKESINRKITEFSKGSKFYENAQKKDASLKLQIEEKLRSMSRLTEDMLKEGSKEADKLLEMYRSSRTIDRSIVHIDMDAFYAAVEMRDCPELRLKPMAVGGYSMLSTSNYLARRFGVRSAMPGFIAKKLCPELTIVKPDFSKYSDASKLVRSILQEYSSKPLLTMSLDEAYIDITEHVQKRPLLPESKRTFFPRVAPKTPPLVCKCESTEGGTTTESPSNPTAWSDVKEIDLDLEVCIKCGLVVKPGKRVFSTTLDDAVREMRFRVFCATRLTCSAGIGPNSLIAKIASDRNKPNGQFMVEATVDAVETFMADLSVRKVPGIGHVAERKLNAFGVNTCSDLIRLRGTLYHLFTEKAFAYYMRIAIGYACDSDWDEDANLKESNRKSQSVENTFNTSSNQEFLIAKCKELSSKLVADLVDEHMRGKTITLKMKLDTFEIRTRCHTLTEYTDSYDVISVTALQLLETEFNDEQTKLGRPLCLRLMGEFPYVKIINSAGVRISGLISTDLIPKSKQVSISDIMQSAFYSLKPPSPKKAKKSPVKPQISRKRPSNAIEDFFKPAHKQSKSFEKPSCSTDASISKNENLTGFLCPVCNKNISCPSEDKVGSMRSLNMFESLITIWMSVSTKV</sequence>
<name>A0ABD2Q9L0_9PLAT</name>
<dbReference type="EC" id="2.7.7.7" evidence="2"/>
<dbReference type="Gene3D" id="3.40.1170.60">
    <property type="match status" value="1"/>
</dbReference>
<dbReference type="GO" id="GO:0003887">
    <property type="term" value="F:DNA-directed DNA polymerase activity"/>
    <property type="evidence" value="ECO:0007669"/>
    <property type="project" value="UniProtKB-KW"/>
</dbReference>
<evidence type="ECO:0000313" key="15">
    <source>
        <dbReference type="EMBL" id="KAL3316093.1"/>
    </source>
</evidence>
<evidence type="ECO:0000256" key="9">
    <source>
        <dbReference type="ARBA" id="ARBA00022842"/>
    </source>
</evidence>
<evidence type="ECO:0000256" key="6">
    <source>
        <dbReference type="ARBA" id="ARBA00022705"/>
    </source>
</evidence>
<evidence type="ECO:0000256" key="4">
    <source>
        <dbReference type="ARBA" id="ARBA00022679"/>
    </source>
</evidence>
<evidence type="ECO:0000256" key="10">
    <source>
        <dbReference type="ARBA" id="ARBA00022932"/>
    </source>
</evidence>
<keyword evidence="7" id="KW-0479">Metal-binding</keyword>
<gene>
    <name evidence="15" type="ORF">Ciccas_005264</name>
</gene>
<proteinExistence type="inferred from homology"/>
<dbReference type="PROSITE" id="PS50173">
    <property type="entry name" value="UMUC"/>
    <property type="match status" value="1"/>
</dbReference>
<protein>
    <recommendedName>
        <fullName evidence="3">DNA polymerase kappa</fullName>
        <ecNumber evidence="2">2.7.7.7</ecNumber>
    </recommendedName>
</protein>
<comment type="similarity">
    <text evidence="1">Belongs to the DNA polymerase type-Y family.</text>
</comment>
<evidence type="ECO:0000256" key="1">
    <source>
        <dbReference type="ARBA" id="ARBA00010945"/>
    </source>
</evidence>
<dbReference type="InterPro" id="IPR001126">
    <property type="entry name" value="UmuC"/>
</dbReference>
<dbReference type="SUPFAM" id="SSF100879">
    <property type="entry name" value="Lesion bypass DNA polymerase (Y-family), little finger domain"/>
    <property type="match status" value="1"/>
</dbReference>
<evidence type="ECO:0000259" key="14">
    <source>
        <dbReference type="PROSITE" id="PS50173"/>
    </source>
</evidence>
<evidence type="ECO:0000256" key="7">
    <source>
        <dbReference type="ARBA" id="ARBA00022723"/>
    </source>
</evidence>
<evidence type="ECO:0000256" key="3">
    <source>
        <dbReference type="ARBA" id="ARBA00016178"/>
    </source>
</evidence>
<feature type="compositionally biased region" description="Basic residues" evidence="13">
    <location>
        <begin position="535"/>
        <end position="552"/>
    </location>
</feature>
<keyword evidence="5" id="KW-0548">Nucleotidyltransferase</keyword>
<dbReference type="EMBL" id="JBJKFK010000603">
    <property type="protein sequence ID" value="KAL3316093.1"/>
    <property type="molecule type" value="Genomic_DNA"/>
</dbReference>
<dbReference type="InterPro" id="IPR017961">
    <property type="entry name" value="DNA_pol_Y-fam_little_finger"/>
</dbReference>
<evidence type="ECO:0000256" key="8">
    <source>
        <dbReference type="ARBA" id="ARBA00022763"/>
    </source>
</evidence>
<keyword evidence="6" id="KW-0235">DNA replication</keyword>
<dbReference type="Pfam" id="PF11798">
    <property type="entry name" value="IMS_HHH"/>
    <property type="match status" value="1"/>
</dbReference>
<dbReference type="Gene3D" id="1.10.150.810">
    <property type="match status" value="2"/>
</dbReference>
<dbReference type="FunFam" id="3.40.1170.60:FF:000002">
    <property type="entry name" value="Polymerase (DNA directed) kappa"/>
    <property type="match status" value="1"/>
</dbReference>
<dbReference type="Gene3D" id="3.30.1490.100">
    <property type="entry name" value="DNA polymerase, Y-family, little finger domain"/>
    <property type="match status" value="1"/>
</dbReference>
<dbReference type="GO" id="GO:0006281">
    <property type="term" value="P:DNA repair"/>
    <property type="evidence" value="ECO:0007669"/>
    <property type="project" value="UniProtKB-KW"/>
</dbReference>
<dbReference type="Pfam" id="PF11799">
    <property type="entry name" value="IMS_C"/>
    <property type="match status" value="1"/>
</dbReference>
<dbReference type="PANTHER" id="PTHR11076:SF33">
    <property type="entry name" value="DNA POLYMERASE KAPPA"/>
    <property type="match status" value="1"/>
</dbReference>
<dbReference type="GO" id="GO:0046872">
    <property type="term" value="F:metal ion binding"/>
    <property type="evidence" value="ECO:0007669"/>
    <property type="project" value="UniProtKB-KW"/>
</dbReference>